<dbReference type="GO" id="GO:0005509">
    <property type="term" value="F:calcium ion binding"/>
    <property type="evidence" value="ECO:0007669"/>
    <property type="project" value="UniProtKB-UniRule"/>
</dbReference>
<dbReference type="Gene3D" id="2.60.40.60">
    <property type="entry name" value="Cadherins"/>
    <property type="match status" value="1"/>
</dbReference>
<keyword evidence="1" id="KW-0106">Calcium</keyword>
<feature type="transmembrane region" description="Helical" evidence="3">
    <location>
        <begin position="344"/>
        <end position="366"/>
    </location>
</feature>
<dbReference type="GO" id="GO:0016020">
    <property type="term" value="C:membrane"/>
    <property type="evidence" value="ECO:0007669"/>
    <property type="project" value="InterPro"/>
</dbReference>
<dbReference type="PROSITE" id="PS50268">
    <property type="entry name" value="CADHERIN_2"/>
    <property type="match status" value="1"/>
</dbReference>
<dbReference type="InterPro" id="IPR015919">
    <property type="entry name" value="Cadherin-like_sf"/>
</dbReference>
<comment type="caution">
    <text evidence="5">The sequence shown here is derived from an EMBL/GenBank/DDBJ whole genome shotgun (WGS) entry which is preliminary data.</text>
</comment>
<evidence type="ECO:0000259" key="4">
    <source>
        <dbReference type="PROSITE" id="PS50268"/>
    </source>
</evidence>
<accession>A0A2T7PEE0</accession>
<evidence type="ECO:0000256" key="1">
    <source>
        <dbReference type="PROSITE-ProRule" id="PRU00043"/>
    </source>
</evidence>
<keyword evidence="3" id="KW-0812">Transmembrane</keyword>
<feature type="region of interest" description="Disordered" evidence="2">
    <location>
        <begin position="52"/>
        <end position="73"/>
    </location>
</feature>
<evidence type="ECO:0000256" key="3">
    <source>
        <dbReference type="SAM" id="Phobius"/>
    </source>
</evidence>
<evidence type="ECO:0000313" key="5">
    <source>
        <dbReference type="EMBL" id="PVD31792.1"/>
    </source>
</evidence>
<dbReference type="AlphaFoldDB" id="A0A2T7PEE0"/>
<name>A0A2T7PEE0_POMCA</name>
<feature type="domain" description="Cadherin" evidence="4">
    <location>
        <begin position="102"/>
        <end position="224"/>
    </location>
</feature>
<dbReference type="SUPFAM" id="SSF49313">
    <property type="entry name" value="Cadherin-like"/>
    <property type="match status" value="1"/>
</dbReference>
<dbReference type="CDD" id="cd11304">
    <property type="entry name" value="Cadherin_repeat"/>
    <property type="match status" value="1"/>
</dbReference>
<dbReference type="EMBL" id="PZQS01000004">
    <property type="protein sequence ID" value="PVD31792.1"/>
    <property type="molecule type" value="Genomic_DNA"/>
</dbReference>
<keyword evidence="3" id="KW-1133">Transmembrane helix</keyword>
<evidence type="ECO:0000256" key="2">
    <source>
        <dbReference type="SAM" id="MobiDB-lite"/>
    </source>
</evidence>
<proteinExistence type="predicted"/>
<evidence type="ECO:0000313" key="6">
    <source>
        <dbReference type="Proteomes" id="UP000245119"/>
    </source>
</evidence>
<dbReference type="Proteomes" id="UP000245119">
    <property type="component" value="Linkage Group LG4"/>
</dbReference>
<dbReference type="GO" id="GO:0007156">
    <property type="term" value="P:homophilic cell adhesion via plasma membrane adhesion molecules"/>
    <property type="evidence" value="ECO:0007669"/>
    <property type="project" value="InterPro"/>
</dbReference>
<feature type="region of interest" description="Disordered" evidence="2">
    <location>
        <begin position="429"/>
        <end position="469"/>
    </location>
</feature>
<reference evidence="5 6" key="1">
    <citation type="submission" date="2018-04" db="EMBL/GenBank/DDBJ databases">
        <title>The genome of golden apple snail Pomacea canaliculata provides insight into stress tolerance and invasive adaptation.</title>
        <authorList>
            <person name="Liu C."/>
            <person name="Liu B."/>
            <person name="Ren Y."/>
            <person name="Zhang Y."/>
            <person name="Wang H."/>
            <person name="Li S."/>
            <person name="Jiang F."/>
            <person name="Yin L."/>
            <person name="Zhang G."/>
            <person name="Qian W."/>
            <person name="Fan W."/>
        </authorList>
    </citation>
    <scope>NUCLEOTIDE SEQUENCE [LARGE SCALE GENOMIC DNA]</scope>
    <source>
        <strain evidence="5">SZHN2017</strain>
        <tissue evidence="5">Muscle</tissue>
    </source>
</reference>
<protein>
    <recommendedName>
        <fullName evidence="4">Cadherin domain-containing protein</fullName>
    </recommendedName>
</protein>
<gene>
    <name evidence="5" type="ORF">C0Q70_07210</name>
</gene>
<keyword evidence="6" id="KW-1185">Reference proteome</keyword>
<organism evidence="5 6">
    <name type="scientific">Pomacea canaliculata</name>
    <name type="common">Golden apple snail</name>
    <dbReference type="NCBI Taxonomy" id="400727"/>
    <lineage>
        <taxon>Eukaryota</taxon>
        <taxon>Metazoa</taxon>
        <taxon>Spiralia</taxon>
        <taxon>Lophotrochozoa</taxon>
        <taxon>Mollusca</taxon>
        <taxon>Gastropoda</taxon>
        <taxon>Caenogastropoda</taxon>
        <taxon>Architaenioglossa</taxon>
        <taxon>Ampullarioidea</taxon>
        <taxon>Ampullariidae</taxon>
        <taxon>Pomacea</taxon>
    </lineage>
</organism>
<sequence>MTCTDLTERPAASRSAASLPAALAAPALRYFHVLRDGKDICCQQPGLRVSQRDHRTSSRFKIPTMTPSAPSSKASCSTMLTTLRSSPTSTPSEGSRGRGITGKTVLKFAGYDDDTTAQYNTITYQTSIAPSTAADMFDVTPAKGEVVVKSALDYETQPKVITMYVTATDGYCFVRDVTITPDWQVSEPDAGDIVKFTDIQVNDKGYFQIDEDTEKRVRVLEPRLLDGRDRAGHRLRHRPRLVLRAEQHLLLLRIRGRGRSSTIRPCRPHRDLSAGTVVTFPVYATDQGKTPGPLTSVSPTWVSIYTMPCITPSPVPKVTDPPVANTTNATVSYFNISSPMGTNLPWIILAAILAALLTALLLYMCIRYCWPCLRRCCTRCTRCTRKPKARLNRPITPTRRPTPVAQPEKPHPGFIFGWWKETYANDDYKTTPDRTNIPEPSKGPEIPETNTYDVDPVLTPPPPDPPQEKTSDCYLFLCETEMEDNTRRQMSSLTDDLQDSAVLMFYYISQVTSGKTKERNVVTTYYVDR</sequence>
<keyword evidence="3" id="KW-0472">Membrane</keyword>
<dbReference type="InterPro" id="IPR002126">
    <property type="entry name" value="Cadherin-like_dom"/>
</dbReference>